<proteinExistence type="predicted"/>
<protein>
    <recommendedName>
        <fullName evidence="7">Peptidase A1 domain-containing protein</fullName>
    </recommendedName>
</protein>
<dbReference type="PROSITE" id="PS51767">
    <property type="entry name" value="PEPTIDASE_A1"/>
    <property type="match status" value="1"/>
</dbReference>
<keyword evidence="3 6" id="KW-1133">Transmembrane helix</keyword>
<feature type="compositionally biased region" description="Basic and acidic residues" evidence="5">
    <location>
        <begin position="392"/>
        <end position="411"/>
    </location>
</feature>
<evidence type="ECO:0000313" key="9">
    <source>
        <dbReference type="Proteomes" id="UP000316270"/>
    </source>
</evidence>
<dbReference type="OrthoDB" id="4074350at2759"/>
<dbReference type="InterPro" id="IPR021109">
    <property type="entry name" value="Peptidase_aspartic_dom_sf"/>
</dbReference>
<dbReference type="Gene3D" id="2.40.70.10">
    <property type="entry name" value="Acid Proteases"/>
    <property type="match status" value="1"/>
</dbReference>
<dbReference type="STRING" id="50376.A0A517LPQ9"/>
<evidence type="ECO:0000256" key="6">
    <source>
        <dbReference type="SAM" id="Phobius"/>
    </source>
</evidence>
<accession>A0A517LPQ9</accession>
<keyword evidence="2 6" id="KW-0812">Transmembrane</keyword>
<dbReference type="PANTHER" id="PTHR15549:SF30">
    <property type="entry name" value="MID2 DOMAIN-CONTAINING PROTEIN"/>
    <property type="match status" value="1"/>
</dbReference>
<reference evidence="8 9" key="1">
    <citation type="submission" date="2019-07" db="EMBL/GenBank/DDBJ databases">
        <title>Finished genome of Venturia effusa.</title>
        <authorList>
            <person name="Young C.A."/>
            <person name="Cox M.P."/>
            <person name="Ganley A.R.D."/>
            <person name="David W.J."/>
        </authorList>
    </citation>
    <scope>NUCLEOTIDE SEQUENCE [LARGE SCALE GENOMIC DNA]</scope>
    <source>
        <strain evidence="9">albino</strain>
    </source>
</reference>
<feature type="compositionally biased region" description="Polar residues" evidence="5">
    <location>
        <begin position="455"/>
        <end position="464"/>
    </location>
</feature>
<dbReference type="SUPFAM" id="SSF50630">
    <property type="entry name" value="Acid proteases"/>
    <property type="match status" value="1"/>
</dbReference>
<dbReference type="PANTHER" id="PTHR15549">
    <property type="entry name" value="PAIRED IMMUNOGLOBULIN-LIKE TYPE 2 RECEPTOR"/>
    <property type="match status" value="1"/>
</dbReference>
<evidence type="ECO:0000256" key="1">
    <source>
        <dbReference type="ARBA" id="ARBA00004167"/>
    </source>
</evidence>
<dbReference type="GO" id="GO:0016020">
    <property type="term" value="C:membrane"/>
    <property type="evidence" value="ECO:0007669"/>
    <property type="project" value="UniProtKB-SubCell"/>
</dbReference>
<evidence type="ECO:0000259" key="7">
    <source>
        <dbReference type="PROSITE" id="PS51767"/>
    </source>
</evidence>
<feature type="compositionally biased region" description="Low complexity" evidence="5">
    <location>
        <begin position="510"/>
        <end position="520"/>
    </location>
</feature>
<organism evidence="8 9">
    <name type="scientific">Venturia effusa</name>
    <dbReference type="NCBI Taxonomy" id="50376"/>
    <lineage>
        <taxon>Eukaryota</taxon>
        <taxon>Fungi</taxon>
        <taxon>Dikarya</taxon>
        <taxon>Ascomycota</taxon>
        <taxon>Pezizomycotina</taxon>
        <taxon>Dothideomycetes</taxon>
        <taxon>Pleosporomycetidae</taxon>
        <taxon>Venturiales</taxon>
        <taxon>Venturiaceae</taxon>
        <taxon>Venturia</taxon>
    </lineage>
</organism>
<dbReference type="Pfam" id="PF00026">
    <property type="entry name" value="Asp"/>
    <property type="match status" value="1"/>
</dbReference>
<evidence type="ECO:0000256" key="4">
    <source>
        <dbReference type="ARBA" id="ARBA00023136"/>
    </source>
</evidence>
<dbReference type="InterPro" id="IPR051694">
    <property type="entry name" value="Immunoregulatory_rcpt-like"/>
</dbReference>
<evidence type="ECO:0000256" key="3">
    <source>
        <dbReference type="ARBA" id="ARBA00022989"/>
    </source>
</evidence>
<keyword evidence="4 6" id="KW-0472">Membrane</keyword>
<feature type="region of interest" description="Disordered" evidence="5">
    <location>
        <begin position="441"/>
        <end position="532"/>
    </location>
</feature>
<keyword evidence="9" id="KW-1185">Reference proteome</keyword>
<dbReference type="InterPro" id="IPR033121">
    <property type="entry name" value="PEPTIDASE_A1"/>
</dbReference>
<evidence type="ECO:0000256" key="2">
    <source>
        <dbReference type="ARBA" id="ARBA00022692"/>
    </source>
</evidence>
<dbReference type="AlphaFoldDB" id="A0A517LPQ9"/>
<evidence type="ECO:0000313" key="8">
    <source>
        <dbReference type="EMBL" id="QDS77617.1"/>
    </source>
</evidence>
<feature type="region of interest" description="Disordered" evidence="5">
    <location>
        <begin position="390"/>
        <end position="427"/>
    </location>
</feature>
<dbReference type="Proteomes" id="UP000316270">
    <property type="component" value="Chromosome 18"/>
</dbReference>
<feature type="transmembrane region" description="Helical" evidence="6">
    <location>
        <begin position="357"/>
        <end position="382"/>
    </location>
</feature>
<feature type="domain" description="Peptidase A1" evidence="7">
    <location>
        <begin position="1"/>
        <end position="318"/>
    </location>
</feature>
<gene>
    <name evidence="8" type="ORF">FKW77_002389</name>
</gene>
<dbReference type="EMBL" id="CP042202">
    <property type="protein sequence ID" value="QDS77617.1"/>
    <property type="molecule type" value="Genomic_DNA"/>
</dbReference>
<sequence>MRGIGLFNSQQSEGYNGRNSINTAKNSGLEYILRGGGLQPRDLYGARYNVSGLAWVDKLYLGSPAASSISPILEISNPFYYIATLGLGVGTHKGTVKGADTVDSTVLTMAKSGTIPSASWGYTAGASYDELRIASLVLGGYDQARTKGQSATFALSAGGLASSELKVSVASFQISYRNSSGQAAVPSLFDAIIDSTLPYLFLPTATCDWLATLLHLEYDRYTNLYTIDRDTLASNRDNIHLFSMTIGPTSSANTSSTVTIDFPYDAFNVNATWYWNYNGTQAIFPIQRAPSETAVLGRPFFQEAYVSLNDTSQSFSVWQAAERKDLPADGSARIVNIYNATTQAQLDSHSTGLSTGAIAGIAVGGAIAALAILVLALFCCWWKPRQKKKRHEKELEEQAKSKALQDRKDPLDSPSPASPDSYLPRNTFESLSSNLTEMDASMVSRRPTMRHSRTVSELSSGSDETYTDAGRTRSGNILSAMGPIHELQMADKSDAAEYERMEVERRAREAAAAAEPQELEGSGHFLQTPPAH</sequence>
<name>A0A517LPQ9_9PEZI</name>
<feature type="compositionally biased region" description="Low complexity" evidence="5">
    <location>
        <begin position="412"/>
        <end position="421"/>
    </location>
</feature>
<dbReference type="GO" id="GO:0071944">
    <property type="term" value="C:cell periphery"/>
    <property type="evidence" value="ECO:0007669"/>
    <property type="project" value="UniProtKB-ARBA"/>
</dbReference>
<feature type="compositionally biased region" description="Basic and acidic residues" evidence="5">
    <location>
        <begin position="488"/>
        <end position="509"/>
    </location>
</feature>
<comment type="subcellular location">
    <subcellularLocation>
        <location evidence="1">Membrane</location>
        <topology evidence="1">Single-pass membrane protein</topology>
    </subcellularLocation>
</comment>
<evidence type="ECO:0000256" key="5">
    <source>
        <dbReference type="SAM" id="MobiDB-lite"/>
    </source>
</evidence>